<evidence type="ECO:0000256" key="5">
    <source>
        <dbReference type="ARBA" id="ARBA00022803"/>
    </source>
</evidence>
<dbReference type="Gene3D" id="1.25.40.10">
    <property type="entry name" value="Tetratricopeptide repeat domain"/>
    <property type="match status" value="1"/>
</dbReference>
<evidence type="ECO:0000313" key="10">
    <source>
        <dbReference type="Proteomes" id="UP000317494"/>
    </source>
</evidence>
<dbReference type="STRING" id="286115.A0A507CUV7"/>
<dbReference type="GO" id="GO:0045842">
    <property type="term" value="P:positive regulation of mitotic metaphase/anaphase transition"/>
    <property type="evidence" value="ECO:0007669"/>
    <property type="project" value="TreeGrafter"/>
</dbReference>
<dbReference type="AlphaFoldDB" id="A0A507CUV7"/>
<dbReference type="PANTHER" id="PTHR12558">
    <property type="entry name" value="CELL DIVISION CYCLE 16,23,27"/>
    <property type="match status" value="1"/>
</dbReference>
<dbReference type="SUPFAM" id="SSF48452">
    <property type="entry name" value="TPR-like"/>
    <property type="match status" value="2"/>
</dbReference>
<accession>A0A507CUV7</accession>
<keyword evidence="2" id="KW-0677">Repeat</keyword>
<dbReference type="SMART" id="SM00028">
    <property type="entry name" value="TPR"/>
    <property type="match status" value="9"/>
</dbReference>
<feature type="region of interest" description="Disordered" evidence="8">
    <location>
        <begin position="558"/>
        <end position="589"/>
    </location>
</feature>
<evidence type="ECO:0000256" key="4">
    <source>
        <dbReference type="ARBA" id="ARBA00022786"/>
    </source>
</evidence>
<evidence type="ECO:0000256" key="1">
    <source>
        <dbReference type="ARBA" id="ARBA00022618"/>
    </source>
</evidence>
<dbReference type="Pfam" id="PF13374">
    <property type="entry name" value="TPR_10"/>
    <property type="match status" value="1"/>
</dbReference>
<evidence type="ECO:0000256" key="7">
    <source>
        <dbReference type="PROSITE-ProRule" id="PRU00339"/>
    </source>
</evidence>
<feature type="repeat" description="TPR" evidence="7">
    <location>
        <begin position="346"/>
        <end position="379"/>
    </location>
</feature>
<dbReference type="GO" id="GO:0005680">
    <property type="term" value="C:anaphase-promoting complex"/>
    <property type="evidence" value="ECO:0007669"/>
    <property type="project" value="TreeGrafter"/>
</dbReference>
<keyword evidence="10" id="KW-1185">Reference proteome</keyword>
<dbReference type="EMBL" id="QEAN01000214">
    <property type="protein sequence ID" value="TPX42964.1"/>
    <property type="molecule type" value="Genomic_DNA"/>
</dbReference>
<dbReference type="Proteomes" id="UP000317494">
    <property type="component" value="Unassembled WGS sequence"/>
</dbReference>
<dbReference type="InterPro" id="IPR011990">
    <property type="entry name" value="TPR-like_helical_dom_sf"/>
</dbReference>
<dbReference type="PANTHER" id="PTHR12558:SF9">
    <property type="entry name" value="CELL DIVISION CYCLE PROTEIN 16 HOMOLOG"/>
    <property type="match status" value="1"/>
</dbReference>
<evidence type="ECO:0000256" key="6">
    <source>
        <dbReference type="ARBA" id="ARBA00023306"/>
    </source>
</evidence>
<feature type="repeat" description="TPR" evidence="7">
    <location>
        <begin position="244"/>
        <end position="277"/>
    </location>
</feature>
<dbReference type="Pfam" id="PF00515">
    <property type="entry name" value="TPR_1"/>
    <property type="match status" value="1"/>
</dbReference>
<sequence length="589" mass="66231">MGDAVRAEYLLKAFQVTHLHVECRELAAQCLIKQEKYEDAKVLMEQALSNATPLPHTDTKTSDPDISIKAREQFLLGTALLKLRKIGRAQKCFTEALLADSRCYDALHSLLEHCSLRDIDGSDILQDIKYTDLAPEVADFVKMMYDIKSRNKYSHDPVFDKKIDEFALQYHLTDNADILISKAEILLVRCRFEECLRIATSILLKDPFNLEILPTRIACLYQLGMNMELFELGHELVDHYPKLAVTWYSVGTYYLAIKKYEDARQYFSKSSLLDSNFGPAWIGFAHTFALSGESVRAINAYSTAVRLFERMHHPRMYIGMEHLYMKDLSLAEEYLISARSICEFDPLLENELGVLYYEKQEYETAAEYFENAIAITGELHEKSLMWEHTYANLGHCYRNLKQYDKAKTCYNKVLQMNPASANAMSVLGMIHHLEGKVSDAIVYYHNALATQPSDILTTELLDRALQDSAAAYQKQELTSNDKDTYTCMLQALPDIQVDQGPRQKTPGRMSNGTTRQTWLLTQASPIANSAGCSDVIGAGPSSSSGIFFGASSTNSGLAVPFPGWGPPPAPTPGRVDGDEDDDGMEVDDE</sequence>
<comment type="caution">
    <text evidence="9">The sequence shown here is derived from an EMBL/GenBank/DDBJ whole genome shotgun (WGS) entry which is preliminary data.</text>
</comment>
<evidence type="ECO:0000256" key="2">
    <source>
        <dbReference type="ARBA" id="ARBA00022737"/>
    </source>
</evidence>
<organism evidence="9 10">
    <name type="scientific">Synchytrium endobioticum</name>
    <dbReference type="NCBI Taxonomy" id="286115"/>
    <lineage>
        <taxon>Eukaryota</taxon>
        <taxon>Fungi</taxon>
        <taxon>Fungi incertae sedis</taxon>
        <taxon>Chytridiomycota</taxon>
        <taxon>Chytridiomycota incertae sedis</taxon>
        <taxon>Chytridiomycetes</taxon>
        <taxon>Synchytriales</taxon>
        <taxon>Synchytriaceae</taxon>
        <taxon>Synchytrium</taxon>
    </lineage>
</organism>
<evidence type="ECO:0000313" key="9">
    <source>
        <dbReference type="EMBL" id="TPX42964.1"/>
    </source>
</evidence>
<reference evidence="9 10" key="1">
    <citation type="journal article" date="2019" name="Sci. Rep.">
        <title>Comparative genomics of chytrid fungi reveal insights into the obligate biotrophic and pathogenic lifestyle of Synchytrium endobioticum.</title>
        <authorList>
            <person name="van de Vossenberg B.T.L.H."/>
            <person name="Warris S."/>
            <person name="Nguyen H.D.T."/>
            <person name="van Gent-Pelzer M.P.E."/>
            <person name="Joly D.L."/>
            <person name="van de Geest H.C."/>
            <person name="Bonants P.J.M."/>
            <person name="Smith D.S."/>
            <person name="Levesque C.A."/>
            <person name="van der Lee T.A.J."/>
        </authorList>
    </citation>
    <scope>NUCLEOTIDE SEQUENCE [LARGE SCALE GENOMIC DNA]</scope>
    <source>
        <strain evidence="9 10">MB42</strain>
    </source>
</reference>
<evidence type="ECO:0000256" key="8">
    <source>
        <dbReference type="SAM" id="MobiDB-lite"/>
    </source>
</evidence>
<feature type="compositionally biased region" description="Acidic residues" evidence="8">
    <location>
        <begin position="577"/>
        <end position="589"/>
    </location>
</feature>
<evidence type="ECO:0000256" key="3">
    <source>
        <dbReference type="ARBA" id="ARBA00022776"/>
    </source>
</evidence>
<name>A0A507CUV7_9FUNG</name>
<feature type="repeat" description="TPR" evidence="7">
    <location>
        <begin position="387"/>
        <end position="420"/>
    </location>
</feature>
<dbReference type="PROSITE" id="PS50005">
    <property type="entry name" value="TPR"/>
    <property type="match status" value="4"/>
</dbReference>
<dbReference type="GO" id="GO:0031145">
    <property type="term" value="P:anaphase-promoting complex-dependent catabolic process"/>
    <property type="evidence" value="ECO:0007669"/>
    <property type="project" value="TreeGrafter"/>
</dbReference>
<keyword evidence="4" id="KW-0833">Ubl conjugation pathway</keyword>
<keyword evidence="1" id="KW-0132">Cell division</keyword>
<gene>
    <name evidence="9" type="ORF">SeMB42_g04920</name>
</gene>
<dbReference type="GO" id="GO:0051301">
    <property type="term" value="P:cell division"/>
    <property type="evidence" value="ECO:0007669"/>
    <property type="project" value="UniProtKB-KW"/>
</dbReference>
<proteinExistence type="predicted"/>
<dbReference type="PROSITE" id="PS50293">
    <property type="entry name" value="TPR_REGION"/>
    <property type="match status" value="1"/>
</dbReference>
<dbReference type="VEuPathDB" id="FungiDB:SeMB42_g04920"/>
<dbReference type="GO" id="GO:0016567">
    <property type="term" value="P:protein ubiquitination"/>
    <property type="evidence" value="ECO:0007669"/>
    <property type="project" value="TreeGrafter"/>
</dbReference>
<dbReference type="GO" id="GO:0005737">
    <property type="term" value="C:cytoplasm"/>
    <property type="evidence" value="ECO:0007669"/>
    <property type="project" value="TreeGrafter"/>
</dbReference>
<feature type="repeat" description="TPR" evidence="7">
    <location>
        <begin position="421"/>
        <end position="454"/>
    </location>
</feature>
<keyword evidence="5 7" id="KW-0802">TPR repeat</keyword>
<protein>
    <submittedName>
        <fullName evidence="9">Uncharacterized protein</fullName>
    </submittedName>
</protein>
<dbReference type="InterPro" id="IPR019734">
    <property type="entry name" value="TPR_rpt"/>
</dbReference>
<keyword evidence="6" id="KW-0131">Cell cycle</keyword>
<keyword evidence="3" id="KW-0498">Mitosis</keyword>